<proteinExistence type="predicted"/>
<dbReference type="InParanoid" id="A0A1B1YRF9"/>
<feature type="transmembrane region" description="Helical" evidence="4">
    <location>
        <begin position="276"/>
        <end position="297"/>
    </location>
</feature>
<feature type="domain" description="Major facilitator superfamily (MFS) profile" evidence="5">
    <location>
        <begin position="19"/>
        <end position="422"/>
    </location>
</feature>
<dbReference type="SUPFAM" id="SSF103473">
    <property type="entry name" value="MFS general substrate transporter"/>
    <property type="match status" value="1"/>
</dbReference>
<evidence type="ECO:0000256" key="2">
    <source>
        <dbReference type="ARBA" id="ARBA00022989"/>
    </source>
</evidence>
<dbReference type="InterPro" id="IPR020846">
    <property type="entry name" value="MFS_dom"/>
</dbReference>
<feature type="transmembrane region" description="Helical" evidence="4">
    <location>
        <begin position="333"/>
        <end position="355"/>
    </location>
</feature>
<dbReference type="Gene3D" id="1.20.1250.20">
    <property type="entry name" value="MFS general substrate transporter like domains"/>
    <property type="match status" value="2"/>
</dbReference>
<evidence type="ECO:0000259" key="5">
    <source>
        <dbReference type="PROSITE" id="PS50850"/>
    </source>
</evidence>
<feature type="transmembrane region" description="Helical" evidence="4">
    <location>
        <begin position="12"/>
        <end position="36"/>
    </location>
</feature>
<reference evidence="7" key="1">
    <citation type="submission" date="2016-03" db="EMBL/GenBank/DDBJ databases">
        <title>Complete genome sequence of Solimmundus cernigliae, representing a novel lineage of polycyclic aromatic hydrocarbon degraders within the Gammaproteobacteria.</title>
        <authorList>
            <person name="Singleton D.R."/>
            <person name="Dickey A.N."/>
            <person name="Scholl E.H."/>
            <person name="Wright F.A."/>
            <person name="Aitken M.D."/>
        </authorList>
    </citation>
    <scope>NUCLEOTIDE SEQUENCE [LARGE SCALE GENOMIC DNA]</scope>
    <source>
        <strain evidence="7">TR3.2</strain>
    </source>
</reference>
<accession>A0A1B1YRF9</accession>
<dbReference type="PANTHER" id="PTHR11360">
    <property type="entry name" value="MONOCARBOXYLATE TRANSPORTER"/>
    <property type="match status" value="1"/>
</dbReference>
<feature type="transmembrane region" description="Helical" evidence="4">
    <location>
        <begin position="367"/>
        <end position="390"/>
    </location>
</feature>
<evidence type="ECO:0000313" key="6">
    <source>
        <dbReference type="EMBL" id="ANX03355.1"/>
    </source>
</evidence>
<feature type="transmembrane region" description="Helical" evidence="4">
    <location>
        <begin position="178"/>
        <end position="197"/>
    </location>
</feature>
<dbReference type="InterPro" id="IPR050327">
    <property type="entry name" value="Proton-linked_MCT"/>
</dbReference>
<gene>
    <name evidence="6" type="ORF">PG2T_03555</name>
</gene>
<keyword evidence="3 4" id="KW-0472">Membrane</keyword>
<feature type="transmembrane region" description="Helical" evidence="4">
    <location>
        <begin position="242"/>
        <end position="264"/>
    </location>
</feature>
<dbReference type="RefSeq" id="WP_068802859.1">
    <property type="nucleotide sequence ID" value="NZ_CP014671.1"/>
</dbReference>
<dbReference type="InterPro" id="IPR011701">
    <property type="entry name" value="MFS"/>
</dbReference>
<dbReference type="Pfam" id="PF07690">
    <property type="entry name" value="MFS_1"/>
    <property type="match status" value="1"/>
</dbReference>
<dbReference type="InterPro" id="IPR036259">
    <property type="entry name" value="MFS_trans_sf"/>
</dbReference>
<dbReference type="AlphaFoldDB" id="A0A1B1YRF9"/>
<sequence>MSDRLVARLGAHVYYGWVVLGVATLGGVVSAGSSQMYMGSVLLAITQDTGWTNTGIAGALLAGTLIGGLVSPVAGAWVDRHGPRALMGTAAVVMAAGFALMGSSPTLATFYCGYMLCRGAAQGVIGGAAQRAIAVHWFLHYRGRAMGIVSMSVPLGGAAAAFGGAYAMRSGWAWRDTFLAMGAITLVVLVPLALLLLRRSPEALGLEQDGGLVESRVARAGRRPRPTADEYPWTLPQALRTWALRFLMAAAVTAIAANGTLVFYHVTYLTSRGVSQVQAVTAISILALTGALANVVWGYLSEFFSERRLAIVSQLLAAGGILLMLRVDSATGALVLSAVLGLLVRGEGSLTGLILSNYFGRFAFGRIAGLMASFQLVGLGLGPVIASAVYDISHSYAAIYGLVAAGYVASAGLYLLARPPSRPTD</sequence>
<dbReference type="STRING" id="1810504.PG2T_03555"/>
<dbReference type="EMBL" id="CP014671">
    <property type="protein sequence ID" value="ANX03355.1"/>
    <property type="molecule type" value="Genomic_DNA"/>
</dbReference>
<dbReference type="PROSITE" id="PS50850">
    <property type="entry name" value="MFS"/>
    <property type="match status" value="1"/>
</dbReference>
<feature type="transmembrane region" description="Helical" evidence="4">
    <location>
        <begin position="145"/>
        <end position="166"/>
    </location>
</feature>
<dbReference type="GO" id="GO:0022857">
    <property type="term" value="F:transmembrane transporter activity"/>
    <property type="evidence" value="ECO:0007669"/>
    <property type="project" value="InterPro"/>
</dbReference>
<name>A0A1B1YRF9_9GAMM</name>
<evidence type="ECO:0000256" key="3">
    <source>
        <dbReference type="ARBA" id="ARBA00023136"/>
    </source>
</evidence>
<dbReference type="KEGG" id="gbi:PG2T_03555"/>
<dbReference type="OrthoDB" id="3199327at2"/>
<keyword evidence="1 4" id="KW-0812">Transmembrane</keyword>
<keyword evidence="2 4" id="KW-1133">Transmembrane helix</keyword>
<dbReference type="Proteomes" id="UP000092952">
    <property type="component" value="Chromosome"/>
</dbReference>
<feature type="transmembrane region" description="Helical" evidence="4">
    <location>
        <begin position="56"/>
        <end position="78"/>
    </location>
</feature>
<evidence type="ECO:0000256" key="1">
    <source>
        <dbReference type="ARBA" id="ARBA00022692"/>
    </source>
</evidence>
<organism evidence="6 7">
    <name type="scientific">Immundisolibacter cernigliae</name>
    <dbReference type="NCBI Taxonomy" id="1810504"/>
    <lineage>
        <taxon>Bacteria</taxon>
        <taxon>Pseudomonadati</taxon>
        <taxon>Pseudomonadota</taxon>
        <taxon>Gammaproteobacteria</taxon>
        <taxon>Immundisolibacterales</taxon>
        <taxon>Immundisolibacteraceae</taxon>
        <taxon>Immundisolibacter</taxon>
    </lineage>
</organism>
<keyword evidence="7" id="KW-1185">Reference proteome</keyword>
<evidence type="ECO:0000256" key="4">
    <source>
        <dbReference type="SAM" id="Phobius"/>
    </source>
</evidence>
<protein>
    <recommendedName>
        <fullName evidence="5">Major facilitator superfamily (MFS) profile domain-containing protein</fullName>
    </recommendedName>
</protein>
<evidence type="ECO:0000313" key="7">
    <source>
        <dbReference type="Proteomes" id="UP000092952"/>
    </source>
</evidence>
<feature type="transmembrane region" description="Helical" evidence="4">
    <location>
        <begin position="396"/>
        <end position="417"/>
    </location>
</feature>